<evidence type="ECO:0000256" key="5">
    <source>
        <dbReference type="ARBA" id="ARBA00023139"/>
    </source>
</evidence>
<evidence type="ECO:0000256" key="8">
    <source>
        <dbReference type="RuleBase" id="RU363105"/>
    </source>
</evidence>
<evidence type="ECO:0000256" key="3">
    <source>
        <dbReference type="ARBA" id="ARBA00022729"/>
    </source>
</evidence>
<sequence length="356" mass="36519">MKKEKKEEGKGRVKVVILMVMMMVMVGCSSGGVLEAEQGKNKFLQSLVNVSNEFLNVFTSFGEMVGSVLGLNVDSKKSDVGKYFKTVQGTVQGIKDGLNKIVNEMKEEKNPNAEATESAVKKLVSETLDKIIDGAKTASEAIGIEGVELIGNVAVDNAGGTAGDVTELVEGVKNIVEVVLGKEGNPEAGTDKKADDLGARTANNAGDGEAGKLFVNAAIANDPKKSAADASKAVGAVTGADILQAMIKDKAKTLANTSADQAVQGDAKDGTIAGAIALRAMAKDGKFAGPNAATAEYAPAVKGAAVSAVTKALDALTVAVRRTIDKGLKSVKEAMKTNINVTSVASENSGSSGQNQ</sequence>
<keyword evidence="7 8" id="KW-0449">Lipoprotein</keyword>
<dbReference type="InterPro" id="IPR000680">
    <property type="entry name" value="Borrelia_lipo"/>
</dbReference>
<reference evidence="10 11" key="1">
    <citation type="journal article" date="2012" name="J. Bacteriol.">
        <title>Complete Genome Sequence of Borrelia crocidurae.</title>
        <authorList>
            <person name="Elbir H."/>
            <person name="Gimenez G."/>
            <person name="Robert C."/>
            <person name="Bergstrom S."/>
            <person name="Cutler S."/>
            <person name="Raoult D."/>
            <person name="Drancourt M."/>
        </authorList>
    </citation>
    <scope>NUCLEOTIDE SEQUENCE [LARGE SCALE GENOMIC DNA]</scope>
    <source>
        <strain evidence="10 11">Achema</strain>
        <plasmid evidence="11">unnamed26</plasmid>
    </source>
</reference>
<feature type="transmembrane region" description="Helical" evidence="9">
    <location>
        <begin position="12"/>
        <end position="34"/>
    </location>
</feature>
<keyword evidence="3" id="KW-0732">Signal</keyword>
<reference evidence="11" key="2">
    <citation type="submission" date="2012-03" db="EMBL/GenBank/DDBJ databases">
        <title>Complete genome sequence of Borrelia crocidurae.</title>
        <authorList>
            <person name="Elbir H."/>
            <person name="Gimenez G."/>
            <person name="Robert C."/>
            <person name="Raoult D."/>
            <person name="Drancourt M."/>
        </authorList>
    </citation>
    <scope>NUCLEOTIDE SEQUENCE [LARGE SCALE GENOMIC DNA]</scope>
    <source>
        <strain evidence="11">Achema</strain>
        <plasmid evidence="11">unnamed26</plasmid>
    </source>
</reference>
<evidence type="ECO:0000256" key="9">
    <source>
        <dbReference type="SAM" id="Phobius"/>
    </source>
</evidence>
<proteinExistence type="predicted"/>
<evidence type="ECO:0000256" key="6">
    <source>
        <dbReference type="ARBA" id="ARBA00023237"/>
    </source>
</evidence>
<evidence type="ECO:0000256" key="1">
    <source>
        <dbReference type="ARBA" id="ARBA00003932"/>
    </source>
</evidence>
<dbReference type="SUPFAM" id="SSF74748">
    <property type="entry name" value="Variable surface antigen VlsE"/>
    <property type="match status" value="1"/>
</dbReference>
<comment type="function">
    <text evidence="1 8">The Vlp and Vsp proteins are antigenically distinct proteins, only one vlp or vsp gene is transcriptionally active at any one time. Switching between these genes is a mechanism of host immune response evasion.</text>
</comment>
<dbReference type="KEGG" id="bcw:Q7M_1342"/>
<keyword evidence="10" id="KW-0614">Plasmid</keyword>
<dbReference type="HOGENOM" id="CLU_054711_0_0_12"/>
<comment type="subcellular location">
    <subcellularLocation>
        <location evidence="2 8">Cell outer membrane</location>
        <topology evidence="2 8">Lipid-anchor</topology>
    </subcellularLocation>
</comment>
<dbReference type="GO" id="GO:0009279">
    <property type="term" value="C:cell outer membrane"/>
    <property type="evidence" value="ECO:0007669"/>
    <property type="project" value="UniProtKB-SubCell"/>
</dbReference>
<name>I0FF42_BORCA</name>
<dbReference type="EMBL" id="CP003452">
    <property type="protein sequence ID" value="AFI32098.1"/>
    <property type="molecule type" value="Genomic_DNA"/>
</dbReference>
<evidence type="ECO:0000313" key="10">
    <source>
        <dbReference type="EMBL" id="AFI32098.1"/>
    </source>
</evidence>
<evidence type="ECO:0000313" key="11">
    <source>
        <dbReference type="Proteomes" id="UP000005212"/>
    </source>
</evidence>
<dbReference type="Pfam" id="PF00921">
    <property type="entry name" value="Lipoprotein_2"/>
    <property type="match status" value="1"/>
</dbReference>
<protein>
    <recommendedName>
        <fullName evidence="8">Variable large protein</fullName>
    </recommendedName>
</protein>
<dbReference type="PROSITE" id="PS51257">
    <property type="entry name" value="PROKAR_LIPOPROTEIN"/>
    <property type="match status" value="1"/>
</dbReference>
<dbReference type="RefSeq" id="WP_014696768.1">
    <property type="nucleotide sequence ID" value="NC_017818.1"/>
</dbReference>
<evidence type="ECO:0000256" key="2">
    <source>
        <dbReference type="ARBA" id="ARBA00004459"/>
    </source>
</evidence>
<geneLocation type="plasmid" evidence="11">
    <name>unnamed26</name>
</geneLocation>
<keyword evidence="6 8" id="KW-0998">Cell outer membrane</keyword>
<gene>
    <name evidence="10" type="ordered locus">Q7M_1342</name>
</gene>
<organism evidence="10 11">
    <name type="scientific">Borrelia crocidurae (strain Achema)</name>
    <dbReference type="NCBI Taxonomy" id="1155096"/>
    <lineage>
        <taxon>Bacteria</taxon>
        <taxon>Pseudomonadati</taxon>
        <taxon>Spirochaetota</taxon>
        <taxon>Spirochaetia</taxon>
        <taxon>Spirochaetales</taxon>
        <taxon>Borreliaceae</taxon>
        <taxon>Borrelia</taxon>
    </lineage>
</organism>
<accession>I0FF42</accession>
<dbReference type="Proteomes" id="UP000005212">
    <property type="component" value="Plasmid unnamed26"/>
</dbReference>
<keyword evidence="9" id="KW-1133">Transmembrane helix</keyword>
<evidence type="ECO:0000256" key="7">
    <source>
        <dbReference type="ARBA" id="ARBA00023288"/>
    </source>
</evidence>
<keyword evidence="9" id="KW-0812">Transmembrane</keyword>
<evidence type="ECO:0000256" key="4">
    <source>
        <dbReference type="ARBA" id="ARBA00023136"/>
    </source>
</evidence>
<dbReference type="AlphaFoldDB" id="I0FF42"/>
<dbReference type="PATRIC" id="fig|1155096.3.peg.1334"/>
<keyword evidence="4 8" id="KW-0472">Membrane</keyword>
<keyword evidence="5 8" id="KW-0564">Palmitate</keyword>